<name>A0A0A9FM69_ARUDO</name>
<dbReference type="EMBL" id="GBRH01188503">
    <property type="protein sequence ID" value="JAE09393.1"/>
    <property type="molecule type" value="Transcribed_RNA"/>
</dbReference>
<sequence>MQPGTDYNALMAPNEGPRNCRASSVSTRCRNFEAAARDISEVSRTRKSKGANLFSFFYSRAGLHTNKHAEHTDLSISILQQFGILRAR</sequence>
<evidence type="ECO:0000313" key="2">
    <source>
        <dbReference type="EMBL" id="JAE09393.1"/>
    </source>
</evidence>
<protein>
    <submittedName>
        <fullName evidence="2">Uncharacterized protein</fullName>
    </submittedName>
</protein>
<proteinExistence type="predicted"/>
<organism evidence="2">
    <name type="scientific">Arundo donax</name>
    <name type="common">Giant reed</name>
    <name type="synonym">Donax arundinaceus</name>
    <dbReference type="NCBI Taxonomy" id="35708"/>
    <lineage>
        <taxon>Eukaryota</taxon>
        <taxon>Viridiplantae</taxon>
        <taxon>Streptophyta</taxon>
        <taxon>Embryophyta</taxon>
        <taxon>Tracheophyta</taxon>
        <taxon>Spermatophyta</taxon>
        <taxon>Magnoliopsida</taxon>
        <taxon>Liliopsida</taxon>
        <taxon>Poales</taxon>
        <taxon>Poaceae</taxon>
        <taxon>PACMAD clade</taxon>
        <taxon>Arundinoideae</taxon>
        <taxon>Arundineae</taxon>
        <taxon>Arundo</taxon>
    </lineage>
</organism>
<reference evidence="2" key="2">
    <citation type="journal article" date="2015" name="Data Brief">
        <title>Shoot transcriptome of the giant reed, Arundo donax.</title>
        <authorList>
            <person name="Barrero R.A."/>
            <person name="Guerrero F.D."/>
            <person name="Moolhuijzen P."/>
            <person name="Goolsby J.A."/>
            <person name="Tidwell J."/>
            <person name="Bellgard S.E."/>
            <person name="Bellgard M.I."/>
        </authorList>
    </citation>
    <scope>NUCLEOTIDE SEQUENCE</scope>
    <source>
        <tissue evidence="2">Shoot tissue taken approximately 20 cm above the soil surface</tissue>
    </source>
</reference>
<dbReference type="AlphaFoldDB" id="A0A0A9FM69"/>
<evidence type="ECO:0000256" key="1">
    <source>
        <dbReference type="SAM" id="MobiDB-lite"/>
    </source>
</evidence>
<feature type="region of interest" description="Disordered" evidence="1">
    <location>
        <begin position="1"/>
        <end position="22"/>
    </location>
</feature>
<accession>A0A0A9FM69</accession>
<reference evidence="2" key="1">
    <citation type="submission" date="2014-09" db="EMBL/GenBank/DDBJ databases">
        <authorList>
            <person name="Magalhaes I.L.F."/>
            <person name="Oliveira U."/>
            <person name="Santos F.R."/>
            <person name="Vidigal T.H.D.A."/>
            <person name="Brescovit A.D."/>
            <person name="Santos A.J."/>
        </authorList>
    </citation>
    <scope>NUCLEOTIDE SEQUENCE</scope>
    <source>
        <tissue evidence="2">Shoot tissue taken approximately 20 cm above the soil surface</tissue>
    </source>
</reference>